<dbReference type="Pfam" id="PF13439">
    <property type="entry name" value="Glyco_transf_4"/>
    <property type="match status" value="1"/>
</dbReference>
<dbReference type="PANTHER" id="PTHR46401">
    <property type="entry name" value="GLYCOSYLTRANSFERASE WBBK-RELATED"/>
    <property type="match status" value="1"/>
</dbReference>
<dbReference type="InterPro" id="IPR028098">
    <property type="entry name" value="Glyco_trans_4-like_N"/>
</dbReference>
<evidence type="ECO:0000259" key="2">
    <source>
        <dbReference type="Pfam" id="PF00534"/>
    </source>
</evidence>
<organism evidence="4 5">
    <name type="scientific">Candidatus Berkelbacteria bacterium RBG_13_40_8</name>
    <dbReference type="NCBI Taxonomy" id="1797467"/>
    <lineage>
        <taxon>Bacteria</taxon>
        <taxon>Candidatus Berkelbacteria</taxon>
    </lineage>
</organism>
<evidence type="ECO:0000313" key="4">
    <source>
        <dbReference type="EMBL" id="OGD56664.1"/>
    </source>
</evidence>
<dbReference type="InterPro" id="IPR001296">
    <property type="entry name" value="Glyco_trans_1"/>
</dbReference>
<proteinExistence type="predicted"/>
<sequence length="365" mass="41930">MLTTSELDHDTRILNEANTLAKSFQLTVVCRKYPKPSILKNPPFLVRQIDYLHFPIFRLNIFSSFIYLIKAAFKENPDVYHAHDLDGLLCAYLPALLKRKILIYDSHELWSENYPFANLSGIQWLLKPLERFLMLKVKIGITVNSSIALALEKMYHKKFLPLYNFPLMRKGTKAKFKLREKFSGKKIILHLGAADEGRGIEQMIEVASFLPLNCALVFIGGGKIEEMMKEKIRVSRLEKKVFFFPSVPPEEIIATVEQADLGLSLTQKVSKSYYYSLPNKLFQYAGAEIPILGSNFPEFKKVIVSNGIGEVIDPSKPELIAQKIIEMVKAPNQKKYRHDLRGLAQKKYNWGIEAKKLLKFYRALI</sequence>
<name>A0A1F5DNM8_9BACT</name>
<feature type="domain" description="Glycosyl transferase family 1" evidence="2">
    <location>
        <begin position="179"/>
        <end position="341"/>
    </location>
</feature>
<dbReference type="SUPFAM" id="SSF53756">
    <property type="entry name" value="UDP-Glycosyltransferase/glycogen phosphorylase"/>
    <property type="match status" value="1"/>
</dbReference>
<dbReference type="PANTHER" id="PTHR46401:SF2">
    <property type="entry name" value="GLYCOSYLTRANSFERASE WBBK-RELATED"/>
    <property type="match status" value="1"/>
</dbReference>
<gene>
    <name evidence="4" type="ORF">A2V71_03565</name>
</gene>
<dbReference type="GO" id="GO:0009103">
    <property type="term" value="P:lipopolysaccharide biosynthetic process"/>
    <property type="evidence" value="ECO:0007669"/>
    <property type="project" value="TreeGrafter"/>
</dbReference>
<feature type="domain" description="Glycosyltransferase subfamily 4-like N-terminal" evidence="3">
    <location>
        <begin position="12"/>
        <end position="156"/>
    </location>
</feature>
<dbReference type="GO" id="GO:0016757">
    <property type="term" value="F:glycosyltransferase activity"/>
    <property type="evidence" value="ECO:0007669"/>
    <property type="project" value="InterPro"/>
</dbReference>
<evidence type="ECO:0008006" key="6">
    <source>
        <dbReference type="Google" id="ProtNLM"/>
    </source>
</evidence>
<evidence type="ECO:0000259" key="3">
    <source>
        <dbReference type="Pfam" id="PF13439"/>
    </source>
</evidence>
<dbReference type="Pfam" id="PF00534">
    <property type="entry name" value="Glycos_transf_1"/>
    <property type="match status" value="1"/>
</dbReference>
<comment type="caution">
    <text evidence="4">The sequence shown here is derived from an EMBL/GenBank/DDBJ whole genome shotgun (WGS) entry which is preliminary data.</text>
</comment>
<evidence type="ECO:0000313" key="5">
    <source>
        <dbReference type="Proteomes" id="UP000178764"/>
    </source>
</evidence>
<dbReference type="Proteomes" id="UP000178764">
    <property type="component" value="Unassembled WGS sequence"/>
</dbReference>
<dbReference type="AlphaFoldDB" id="A0A1F5DNM8"/>
<accession>A0A1F5DNM8</accession>
<dbReference type="Gene3D" id="3.40.50.2000">
    <property type="entry name" value="Glycogen Phosphorylase B"/>
    <property type="match status" value="2"/>
</dbReference>
<protein>
    <recommendedName>
        <fullName evidence="6">Glycosyl transferase family 1 domain-containing protein</fullName>
    </recommendedName>
</protein>
<evidence type="ECO:0000256" key="1">
    <source>
        <dbReference type="ARBA" id="ARBA00022679"/>
    </source>
</evidence>
<dbReference type="EMBL" id="MEZT01000015">
    <property type="protein sequence ID" value="OGD56664.1"/>
    <property type="molecule type" value="Genomic_DNA"/>
</dbReference>
<reference evidence="4 5" key="1">
    <citation type="journal article" date="2016" name="Nat. Commun.">
        <title>Thousands of microbial genomes shed light on interconnected biogeochemical processes in an aquifer system.</title>
        <authorList>
            <person name="Anantharaman K."/>
            <person name="Brown C.T."/>
            <person name="Hug L.A."/>
            <person name="Sharon I."/>
            <person name="Castelle C.J."/>
            <person name="Probst A.J."/>
            <person name="Thomas B.C."/>
            <person name="Singh A."/>
            <person name="Wilkins M.J."/>
            <person name="Karaoz U."/>
            <person name="Brodie E.L."/>
            <person name="Williams K.H."/>
            <person name="Hubbard S.S."/>
            <person name="Banfield J.F."/>
        </authorList>
    </citation>
    <scope>NUCLEOTIDE SEQUENCE [LARGE SCALE GENOMIC DNA]</scope>
</reference>
<keyword evidence="1" id="KW-0808">Transferase</keyword>